<organism evidence="5 6">
    <name type="scientific">Tetrapyrgos nigripes</name>
    <dbReference type="NCBI Taxonomy" id="182062"/>
    <lineage>
        <taxon>Eukaryota</taxon>
        <taxon>Fungi</taxon>
        <taxon>Dikarya</taxon>
        <taxon>Basidiomycota</taxon>
        <taxon>Agaricomycotina</taxon>
        <taxon>Agaricomycetes</taxon>
        <taxon>Agaricomycetidae</taxon>
        <taxon>Agaricales</taxon>
        <taxon>Marasmiineae</taxon>
        <taxon>Marasmiaceae</taxon>
        <taxon>Tetrapyrgos</taxon>
    </lineage>
</organism>
<keyword evidence="6" id="KW-1185">Reference proteome</keyword>
<feature type="region of interest" description="Disordered" evidence="3">
    <location>
        <begin position="399"/>
        <end position="432"/>
    </location>
</feature>
<accession>A0A8H5GRQ4</accession>
<dbReference type="OrthoDB" id="9909311at2759"/>
<dbReference type="PANTHER" id="PTHR19303">
    <property type="entry name" value="TRANSPOSON"/>
    <property type="match status" value="1"/>
</dbReference>
<evidence type="ECO:0000256" key="1">
    <source>
        <dbReference type="ARBA" id="ARBA00023125"/>
    </source>
</evidence>
<dbReference type="SUPFAM" id="SSF46689">
    <property type="entry name" value="Homeodomain-like"/>
    <property type="match status" value="2"/>
</dbReference>
<protein>
    <recommendedName>
        <fullName evidence="4">HTH CENPB-type domain-containing protein</fullName>
    </recommendedName>
</protein>
<dbReference type="Pfam" id="PF04218">
    <property type="entry name" value="CENP-B_N"/>
    <property type="match status" value="1"/>
</dbReference>
<feature type="compositionally biased region" description="Polar residues" evidence="3">
    <location>
        <begin position="166"/>
        <end position="177"/>
    </location>
</feature>
<dbReference type="GO" id="GO:0005634">
    <property type="term" value="C:nucleus"/>
    <property type="evidence" value="ECO:0007669"/>
    <property type="project" value="TreeGrafter"/>
</dbReference>
<dbReference type="AlphaFoldDB" id="A0A8H5GRQ4"/>
<dbReference type="Gene3D" id="1.10.10.60">
    <property type="entry name" value="Homeodomain-like"/>
    <property type="match status" value="2"/>
</dbReference>
<feature type="compositionally biased region" description="Basic and acidic residues" evidence="3">
    <location>
        <begin position="419"/>
        <end position="432"/>
    </location>
</feature>
<dbReference type="InterPro" id="IPR006600">
    <property type="entry name" value="HTH_CenpB_DNA-bd_dom"/>
</dbReference>
<evidence type="ECO:0000313" key="5">
    <source>
        <dbReference type="EMBL" id="KAF5369555.1"/>
    </source>
</evidence>
<feature type="domain" description="HTH CENPB-type" evidence="4">
    <location>
        <begin position="262"/>
        <end position="335"/>
    </location>
</feature>
<keyword evidence="2" id="KW-0539">Nucleus</keyword>
<evidence type="ECO:0000313" key="6">
    <source>
        <dbReference type="Proteomes" id="UP000559256"/>
    </source>
</evidence>
<dbReference type="InterPro" id="IPR007889">
    <property type="entry name" value="HTH_Psq"/>
</dbReference>
<dbReference type="GO" id="GO:0003677">
    <property type="term" value="F:DNA binding"/>
    <property type="evidence" value="ECO:0007669"/>
    <property type="project" value="UniProtKB-KW"/>
</dbReference>
<sequence>MYLRSRVRDEGANVTSVVVCLTLEAESTRAPLAPLSSVSSLVMTTWTDFIHNDYTSTPSTVASRSYSEMNQIESSIGPSRVMTRGQRRARDSVLSRGRNAPISRAGTPAIGVPSTNLMGSYPLTPDSSHSPYFLPSHSRSHSSSYDYVRDPSPALSTNTSLSSASGPNSQNDSTLEESITGRPKHRKQRLYNLDRQAICQYHMEHPTARQEDIARQYGVERSTISKILKYKQKWLNISPDETIRVAKHRHVLLLSFDASFSHSFIYRPSKFPLLELRMVDWISEDETRTKPLTDTRLRDKALEIARDLSITEDKFKASSGWVDNFKARHGIRNGDWMGDGKRTKEARALGYGPPMTPLAIQLEAQLEAEAEKKKQKEAAEIAKLGPSYQRIVGPLHEPWSQPALLTPDYSPVEQSQPQGEHHPEQSHSPDRLHPHHLRVQAECYTSHPEVPSSADAHTRQDLLSHSEPSSAELYPSGPSQLYQPSLHTSITEPSIPADVAPPEIQGPSEAEIQQQIRDFGYLTAGDAETAMDRLIRFFRTHPNIEITSHHIDMMREVKQWSLLLADV</sequence>
<name>A0A8H5GRQ4_9AGAR</name>
<keyword evidence="1" id="KW-0238">DNA-binding</keyword>
<dbReference type="EMBL" id="JAACJM010000013">
    <property type="protein sequence ID" value="KAF5369555.1"/>
    <property type="molecule type" value="Genomic_DNA"/>
</dbReference>
<dbReference type="PROSITE" id="PS51253">
    <property type="entry name" value="HTH_CENPB"/>
    <property type="match status" value="1"/>
</dbReference>
<comment type="caution">
    <text evidence="5">The sequence shown here is derived from an EMBL/GenBank/DDBJ whole genome shotgun (WGS) entry which is preliminary data.</text>
</comment>
<dbReference type="Pfam" id="PF03221">
    <property type="entry name" value="HTH_Tnp_Tc5"/>
    <property type="match status" value="1"/>
</dbReference>
<reference evidence="5 6" key="1">
    <citation type="journal article" date="2020" name="ISME J.">
        <title>Uncovering the hidden diversity of litter-decomposition mechanisms in mushroom-forming fungi.</title>
        <authorList>
            <person name="Floudas D."/>
            <person name="Bentzer J."/>
            <person name="Ahren D."/>
            <person name="Johansson T."/>
            <person name="Persson P."/>
            <person name="Tunlid A."/>
        </authorList>
    </citation>
    <scope>NUCLEOTIDE SEQUENCE [LARGE SCALE GENOMIC DNA]</scope>
    <source>
        <strain evidence="5 6">CBS 291.85</strain>
    </source>
</reference>
<evidence type="ECO:0000259" key="4">
    <source>
        <dbReference type="PROSITE" id="PS51253"/>
    </source>
</evidence>
<dbReference type="InterPro" id="IPR009057">
    <property type="entry name" value="Homeodomain-like_sf"/>
</dbReference>
<dbReference type="Proteomes" id="UP000559256">
    <property type="component" value="Unassembled WGS sequence"/>
</dbReference>
<feature type="region of interest" description="Disordered" evidence="3">
    <location>
        <begin position="132"/>
        <end position="187"/>
    </location>
</feature>
<dbReference type="InterPro" id="IPR050863">
    <property type="entry name" value="CenT-Element_Derived"/>
</dbReference>
<feature type="compositionally biased region" description="Low complexity" evidence="3">
    <location>
        <begin position="151"/>
        <end position="165"/>
    </location>
</feature>
<gene>
    <name evidence="5" type="ORF">D9758_002550</name>
</gene>
<feature type="region of interest" description="Disordered" evidence="3">
    <location>
        <begin position="445"/>
        <end position="485"/>
    </location>
</feature>
<proteinExistence type="predicted"/>
<evidence type="ECO:0000256" key="3">
    <source>
        <dbReference type="SAM" id="MobiDB-lite"/>
    </source>
</evidence>
<dbReference type="SMART" id="SM00674">
    <property type="entry name" value="CENPB"/>
    <property type="match status" value="1"/>
</dbReference>
<evidence type="ECO:0000256" key="2">
    <source>
        <dbReference type="ARBA" id="ARBA00023242"/>
    </source>
</evidence>
<feature type="region of interest" description="Disordered" evidence="3">
    <location>
        <begin position="79"/>
        <end position="114"/>
    </location>
</feature>
<dbReference type="PANTHER" id="PTHR19303:SF70">
    <property type="entry name" value="HTH CENPB-TYPE DOMAIN-CONTAINING PROTEIN"/>
    <property type="match status" value="1"/>
</dbReference>